<dbReference type="RefSeq" id="XP_030832564.1">
    <property type="nucleotide sequence ID" value="XM_030976704.1"/>
</dbReference>
<feature type="region of interest" description="Disordered" evidence="2">
    <location>
        <begin position="1"/>
        <end position="124"/>
    </location>
</feature>
<feature type="compositionally biased region" description="Low complexity" evidence="2">
    <location>
        <begin position="18"/>
        <end position="30"/>
    </location>
</feature>
<organism evidence="3 4">
    <name type="scientific">Strongylocentrotus purpuratus</name>
    <name type="common">Purple sea urchin</name>
    <dbReference type="NCBI Taxonomy" id="7668"/>
    <lineage>
        <taxon>Eukaryota</taxon>
        <taxon>Metazoa</taxon>
        <taxon>Echinodermata</taxon>
        <taxon>Eleutherozoa</taxon>
        <taxon>Echinozoa</taxon>
        <taxon>Echinoidea</taxon>
        <taxon>Euechinoidea</taxon>
        <taxon>Echinacea</taxon>
        <taxon>Camarodonta</taxon>
        <taxon>Echinidea</taxon>
        <taxon>Strongylocentrotidae</taxon>
        <taxon>Strongylocentrotus</taxon>
    </lineage>
</organism>
<feature type="compositionally biased region" description="Polar residues" evidence="2">
    <location>
        <begin position="45"/>
        <end position="64"/>
    </location>
</feature>
<dbReference type="EnsemblMetazoa" id="XM_030976704">
    <property type="protein sequence ID" value="XP_030832564"/>
    <property type="gene ID" value="LOC576199"/>
</dbReference>
<dbReference type="Pfam" id="PF14753">
    <property type="entry name" value="FAM221"/>
    <property type="match status" value="2"/>
</dbReference>
<dbReference type="PANTHER" id="PTHR31214:SF3">
    <property type="entry name" value="PROTEIN FAM221B"/>
    <property type="match status" value="1"/>
</dbReference>
<dbReference type="PANTHER" id="PTHR31214">
    <property type="entry name" value="PROTEIN FAM221A-RELATED"/>
    <property type="match status" value="1"/>
</dbReference>
<dbReference type="OrthoDB" id="196393at2759"/>
<name>A0A7M7N884_STRPU</name>
<dbReference type="Proteomes" id="UP000007110">
    <property type="component" value="Unassembled WGS sequence"/>
</dbReference>
<comment type="similarity">
    <text evidence="1">Belongs to the FAM221 family.</text>
</comment>
<sequence>MSSDRAPSKSGVRSKALSSSNRSPRQGSSSLYHGNKDLSPRISLDLQTGNQTHLNRSPSPQINGRVTPLCLDRGSPLDQLERGPSGLDDKSNKPRLPPVSPSIKKKSSKQVSPRQKSGTRALVPKSTGAIASLKAAKEALPMVKKDGMYFPKGYTCRPIIPAQKAELIDVARAMNREEFGPRVKKLFDPETVAATEAIKSGVYIGWRCPEFTWDCIRVGRLSRCFCGHLLQEHTPYNGHSVRVPCKQDVCRCKAFAFIPGRPEDIGEFWFQRRRNFDPSTWRAKCKCKHTHEQHDVTGLRRCKIGGCGCGAFHSNFLCAACDRHWEDHETVFETETERMKKNIPCGQDYLPFSEMPNMRNMALTGVDSDPGIYTALVEGEGAIPRTNRAITQDTPFMPPSGSGFNPVWE</sequence>
<dbReference type="OMA" id="EFTWDCI"/>
<dbReference type="AlphaFoldDB" id="A0A7M7N884"/>
<protein>
    <recommendedName>
        <fullName evidence="5">Protein FAM221B</fullName>
    </recommendedName>
</protein>
<evidence type="ECO:0000256" key="1">
    <source>
        <dbReference type="ARBA" id="ARBA00011026"/>
    </source>
</evidence>
<dbReference type="InterPro" id="IPR026755">
    <property type="entry name" value="Fam221a/b"/>
</dbReference>
<reference evidence="3" key="2">
    <citation type="submission" date="2021-01" db="UniProtKB">
        <authorList>
            <consortium name="EnsemblMetazoa"/>
        </authorList>
    </citation>
    <scope>IDENTIFICATION</scope>
</reference>
<evidence type="ECO:0000313" key="3">
    <source>
        <dbReference type="EnsemblMetazoa" id="XP_030832564"/>
    </source>
</evidence>
<evidence type="ECO:0000313" key="4">
    <source>
        <dbReference type="Proteomes" id="UP000007110"/>
    </source>
</evidence>
<proteinExistence type="inferred from homology"/>
<keyword evidence="4" id="KW-1185">Reference proteome</keyword>
<evidence type="ECO:0000256" key="2">
    <source>
        <dbReference type="SAM" id="MobiDB-lite"/>
    </source>
</evidence>
<evidence type="ECO:0008006" key="5">
    <source>
        <dbReference type="Google" id="ProtNLM"/>
    </source>
</evidence>
<dbReference type="InParanoid" id="A0A7M7N884"/>
<dbReference type="KEGG" id="spu:576199"/>
<dbReference type="GeneID" id="576199"/>
<feature type="region of interest" description="Disordered" evidence="2">
    <location>
        <begin position="390"/>
        <end position="409"/>
    </location>
</feature>
<reference evidence="4" key="1">
    <citation type="submission" date="2015-02" db="EMBL/GenBank/DDBJ databases">
        <title>Genome sequencing for Strongylocentrotus purpuratus.</title>
        <authorList>
            <person name="Murali S."/>
            <person name="Liu Y."/>
            <person name="Vee V."/>
            <person name="English A."/>
            <person name="Wang M."/>
            <person name="Skinner E."/>
            <person name="Han Y."/>
            <person name="Muzny D.M."/>
            <person name="Worley K.C."/>
            <person name="Gibbs R.A."/>
        </authorList>
    </citation>
    <scope>NUCLEOTIDE SEQUENCE</scope>
</reference>
<accession>A0A7M7N884</accession>